<dbReference type="EMBL" id="BGZK01000469">
    <property type="protein sequence ID" value="GBP45675.1"/>
    <property type="molecule type" value="Genomic_DNA"/>
</dbReference>
<accession>A0A4C1W6B5</accession>
<keyword evidence="2" id="KW-1185">Reference proteome</keyword>
<dbReference type="AlphaFoldDB" id="A0A4C1W6B5"/>
<protein>
    <submittedName>
        <fullName evidence="1">Uncharacterized protein</fullName>
    </submittedName>
</protein>
<reference evidence="1 2" key="1">
    <citation type="journal article" date="2019" name="Commun. Biol.">
        <title>The bagworm genome reveals a unique fibroin gene that provides high tensile strength.</title>
        <authorList>
            <person name="Kono N."/>
            <person name="Nakamura H."/>
            <person name="Ohtoshi R."/>
            <person name="Tomita M."/>
            <person name="Numata K."/>
            <person name="Arakawa K."/>
        </authorList>
    </citation>
    <scope>NUCLEOTIDE SEQUENCE [LARGE SCALE GENOMIC DNA]</scope>
</reference>
<evidence type="ECO:0000313" key="2">
    <source>
        <dbReference type="Proteomes" id="UP000299102"/>
    </source>
</evidence>
<evidence type="ECO:0000313" key="1">
    <source>
        <dbReference type="EMBL" id="GBP45675.1"/>
    </source>
</evidence>
<name>A0A4C1W6B5_EUMVA</name>
<proteinExistence type="predicted"/>
<sequence>MTDKQTSRTDTFRRIELQKFGKQEKISKIGGAPARAFRIRPAPVSNGGGKKRGNLNQIVFEGISNPGCLRWNLGHVSRITSYFALGGPSFFFLHPPSAPAPR</sequence>
<dbReference type="Proteomes" id="UP000299102">
    <property type="component" value="Unassembled WGS sequence"/>
</dbReference>
<organism evidence="1 2">
    <name type="scientific">Eumeta variegata</name>
    <name type="common">Bagworm moth</name>
    <name type="synonym">Eumeta japonica</name>
    <dbReference type="NCBI Taxonomy" id="151549"/>
    <lineage>
        <taxon>Eukaryota</taxon>
        <taxon>Metazoa</taxon>
        <taxon>Ecdysozoa</taxon>
        <taxon>Arthropoda</taxon>
        <taxon>Hexapoda</taxon>
        <taxon>Insecta</taxon>
        <taxon>Pterygota</taxon>
        <taxon>Neoptera</taxon>
        <taxon>Endopterygota</taxon>
        <taxon>Lepidoptera</taxon>
        <taxon>Glossata</taxon>
        <taxon>Ditrysia</taxon>
        <taxon>Tineoidea</taxon>
        <taxon>Psychidae</taxon>
        <taxon>Oiketicinae</taxon>
        <taxon>Eumeta</taxon>
    </lineage>
</organism>
<comment type="caution">
    <text evidence="1">The sequence shown here is derived from an EMBL/GenBank/DDBJ whole genome shotgun (WGS) entry which is preliminary data.</text>
</comment>
<gene>
    <name evidence="1" type="ORF">EVAR_35943_1</name>
</gene>